<name>A0ACB8TS26_9APHY</name>
<dbReference type="Proteomes" id="UP001055072">
    <property type="component" value="Unassembled WGS sequence"/>
</dbReference>
<accession>A0ACB8TS26</accession>
<evidence type="ECO:0000313" key="2">
    <source>
        <dbReference type="Proteomes" id="UP001055072"/>
    </source>
</evidence>
<sequence length="308" mass="34739">MSSTNAASSAEIRYNALFADEDADFIIKAGDGTLFRICKIILKKSSDFFKDMLQLPQPPYTQEDIVFIDELPTVEVEESERTLEILFTLCYPVEPPNLDDISELASALKAALKYDMHVIVDDLRKRWPLVAAPEPLRAFAVACNCSLREEAEIAAKLSLQEPIWPLEPPLPVEYRYISADTLLRLESYHRKCATVASTRAADSTWCDSIFSAAICNHCQGEGWANLLGTRRLHWSDWFRGYTRWASKTLLLQPSSSVIMEEGLVHQSMNAFQCNGMTVHEFEAMQHAVRAFGDAVEKVISEVKLELDI</sequence>
<protein>
    <submittedName>
        <fullName evidence="1">Uncharacterized protein</fullName>
    </submittedName>
</protein>
<keyword evidence="2" id="KW-1185">Reference proteome</keyword>
<evidence type="ECO:0000313" key="1">
    <source>
        <dbReference type="EMBL" id="KAI0084853.1"/>
    </source>
</evidence>
<reference evidence="1" key="1">
    <citation type="journal article" date="2021" name="Environ. Microbiol.">
        <title>Gene family expansions and transcriptome signatures uncover fungal adaptations to wood decay.</title>
        <authorList>
            <person name="Hage H."/>
            <person name="Miyauchi S."/>
            <person name="Viragh M."/>
            <person name="Drula E."/>
            <person name="Min B."/>
            <person name="Chaduli D."/>
            <person name="Navarro D."/>
            <person name="Favel A."/>
            <person name="Norest M."/>
            <person name="Lesage-Meessen L."/>
            <person name="Balint B."/>
            <person name="Merenyi Z."/>
            <person name="de Eugenio L."/>
            <person name="Morin E."/>
            <person name="Martinez A.T."/>
            <person name="Baldrian P."/>
            <person name="Stursova M."/>
            <person name="Martinez M.J."/>
            <person name="Novotny C."/>
            <person name="Magnuson J.K."/>
            <person name="Spatafora J.W."/>
            <person name="Maurice S."/>
            <person name="Pangilinan J."/>
            <person name="Andreopoulos W."/>
            <person name="LaButti K."/>
            <person name="Hundley H."/>
            <person name="Na H."/>
            <person name="Kuo A."/>
            <person name="Barry K."/>
            <person name="Lipzen A."/>
            <person name="Henrissat B."/>
            <person name="Riley R."/>
            <person name="Ahrendt S."/>
            <person name="Nagy L.G."/>
            <person name="Grigoriev I.V."/>
            <person name="Martin F."/>
            <person name="Rosso M.N."/>
        </authorList>
    </citation>
    <scope>NUCLEOTIDE SEQUENCE</scope>
    <source>
        <strain evidence="1">CBS 384.51</strain>
    </source>
</reference>
<proteinExistence type="predicted"/>
<organism evidence="1 2">
    <name type="scientific">Irpex rosettiformis</name>
    <dbReference type="NCBI Taxonomy" id="378272"/>
    <lineage>
        <taxon>Eukaryota</taxon>
        <taxon>Fungi</taxon>
        <taxon>Dikarya</taxon>
        <taxon>Basidiomycota</taxon>
        <taxon>Agaricomycotina</taxon>
        <taxon>Agaricomycetes</taxon>
        <taxon>Polyporales</taxon>
        <taxon>Irpicaceae</taxon>
        <taxon>Irpex</taxon>
    </lineage>
</organism>
<comment type="caution">
    <text evidence="1">The sequence shown here is derived from an EMBL/GenBank/DDBJ whole genome shotgun (WGS) entry which is preliminary data.</text>
</comment>
<gene>
    <name evidence="1" type="ORF">BDY19DRAFT_968474</name>
</gene>
<dbReference type="EMBL" id="MU274937">
    <property type="protein sequence ID" value="KAI0084853.1"/>
    <property type="molecule type" value="Genomic_DNA"/>
</dbReference>